<protein>
    <submittedName>
        <fullName evidence="2">DUF402 domain-containing protein</fullName>
    </submittedName>
</protein>
<dbReference type="PIRSF" id="PIRSF028345">
    <property type="entry name" value="UCP028345"/>
    <property type="match status" value="1"/>
</dbReference>
<dbReference type="InterPro" id="IPR007295">
    <property type="entry name" value="DUF402"/>
</dbReference>
<dbReference type="RefSeq" id="WP_216567727.1">
    <property type="nucleotide sequence ID" value="NZ_JAHMHK010000001.1"/>
</dbReference>
<evidence type="ECO:0000313" key="2">
    <source>
        <dbReference type="EMBL" id="MBU4693365.1"/>
    </source>
</evidence>
<dbReference type="PANTHER" id="PTHR39159:SF1">
    <property type="entry name" value="UPF0374 PROTEIN YGAC"/>
    <property type="match status" value="1"/>
</dbReference>
<evidence type="ECO:0000313" key="3">
    <source>
        <dbReference type="Proteomes" id="UP000812267"/>
    </source>
</evidence>
<dbReference type="EMBL" id="JAHMHK010000001">
    <property type="protein sequence ID" value="MBU4693365.1"/>
    <property type="molecule type" value="Genomic_DNA"/>
</dbReference>
<dbReference type="Proteomes" id="UP000812267">
    <property type="component" value="Unassembled WGS sequence"/>
</dbReference>
<sequence length="203" mass="24553">MPENKNKEMKFPLLGAIINVQAYKYNGYLYRQWNGVKVIRNTDDHFALFIYKTRVAETEKSSWVYREPVIWFMPKHENYNALIMLKKKHNYIYVNIASKPIYEDNTIKFIDFDLDIKSYPKRELAIVDRDEFAHNSKKYEYPESLKMIIYQTLELVVDKYEKQQYFFNPKLIDYYIDVIKKDNSLPKDFRTTEPSKPRRSKKG</sequence>
<accession>A0ABS6DRX6</accession>
<proteinExistence type="predicted"/>
<comment type="caution">
    <text evidence="2">The sequence shown here is derived from an EMBL/GenBank/DDBJ whole genome shotgun (WGS) entry which is preliminary data.</text>
</comment>
<dbReference type="InterPro" id="IPR016882">
    <property type="entry name" value="SA1684"/>
</dbReference>
<dbReference type="Pfam" id="PF04167">
    <property type="entry name" value="DUF402"/>
    <property type="match status" value="1"/>
</dbReference>
<organism evidence="2 3">
    <name type="scientific">Mycoplasma zalophidermidis</name>
    <dbReference type="NCBI Taxonomy" id="398174"/>
    <lineage>
        <taxon>Bacteria</taxon>
        <taxon>Bacillati</taxon>
        <taxon>Mycoplasmatota</taxon>
        <taxon>Mollicutes</taxon>
        <taxon>Mycoplasmataceae</taxon>
        <taxon>Mycoplasma</taxon>
    </lineage>
</organism>
<dbReference type="PANTHER" id="PTHR39159">
    <property type="match status" value="1"/>
</dbReference>
<keyword evidence="3" id="KW-1185">Reference proteome</keyword>
<gene>
    <name evidence="2" type="ORF">KQ878_00505</name>
</gene>
<feature type="domain" description="DUF402" evidence="1">
    <location>
        <begin position="26"/>
        <end position="164"/>
    </location>
</feature>
<reference evidence="2" key="1">
    <citation type="submission" date="2021-06" db="EMBL/GenBank/DDBJ databases">
        <title>Novel Mycoplasma species detected in California sea lions (Zalophus californianus) from the USA.</title>
        <authorList>
            <person name="Volokhov D.V."/>
            <person name="Furtak V.A."/>
            <person name="Zagorodnyaya T.A."/>
        </authorList>
    </citation>
    <scope>NUCLEOTIDE SEQUENCE [LARGE SCALE GENOMIC DNA]</scope>
    <source>
        <strain evidence="2">CSL 4779</strain>
    </source>
</reference>
<name>A0ABS6DRX6_9MOLU</name>
<evidence type="ECO:0000259" key="1">
    <source>
        <dbReference type="Pfam" id="PF04167"/>
    </source>
</evidence>
<dbReference type="InterPro" id="IPR050212">
    <property type="entry name" value="Ntdp-like"/>
</dbReference>